<gene>
    <name evidence="2" type="ORF">ARMOST_15822</name>
</gene>
<proteinExistence type="predicted"/>
<evidence type="ECO:0000313" key="2">
    <source>
        <dbReference type="EMBL" id="SJL12395.1"/>
    </source>
</evidence>
<evidence type="ECO:0000256" key="1">
    <source>
        <dbReference type="SAM" id="MobiDB-lite"/>
    </source>
</evidence>
<dbReference type="EMBL" id="FUEG01000017">
    <property type="protein sequence ID" value="SJL12395.1"/>
    <property type="molecule type" value="Genomic_DNA"/>
</dbReference>
<sequence>MATVLTNLTSESPLFCNDAPTFKSKSAYMLVFHVSSQQCTREFTQATVPNVGVIPGRTIVKDKANNDEEDSEDSDSDNDTAELLRDLENQAGTSERKDVNCRCHKRLRIMQKLPPLTLISTW</sequence>
<organism evidence="2 3">
    <name type="scientific">Armillaria ostoyae</name>
    <name type="common">Armillaria root rot fungus</name>
    <dbReference type="NCBI Taxonomy" id="47428"/>
    <lineage>
        <taxon>Eukaryota</taxon>
        <taxon>Fungi</taxon>
        <taxon>Dikarya</taxon>
        <taxon>Basidiomycota</taxon>
        <taxon>Agaricomycotina</taxon>
        <taxon>Agaricomycetes</taxon>
        <taxon>Agaricomycetidae</taxon>
        <taxon>Agaricales</taxon>
        <taxon>Marasmiineae</taxon>
        <taxon>Physalacriaceae</taxon>
        <taxon>Armillaria</taxon>
    </lineage>
</organism>
<evidence type="ECO:0000313" key="3">
    <source>
        <dbReference type="Proteomes" id="UP000219338"/>
    </source>
</evidence>
<keyword evidence="3" id="KW-1185">Reference proteome</keyword>
<feature type="compositionally biased region" description="Acidic residues" evidence="1">
    <location>
        <begin position="67"/>
        <end position="80"/>
    </location>
</feature>
<dbReference type="Proteomes" id="UP000219338">
    <property type="component" value="Unassembled WGS sequence"/>
</dbReference>
<protein>
    <submittedName>
        <fullName evidence="2">Uncharacterized protein</fullName>
    </submittedName>
</protein>
<accession>A0A284RUL2</accession>
<name>A0A284RUL2_ARMOS</name>
<feature type="compositionally biased region" description="Basic and acidic residues" evidence="1">
    <location>
        <begin position="82"/>
        <end position="98"/>
    </location>
</feature>
<dbReference type="AlphaFoldDB" id="A0A284RUL2"/>
<feature type="region of interest" description="Disordered" evidence="1">
    <location>
        <begin position="59"/>
        <end position="98"/>
    </location>
</feature>
<reference evidence="3" key="1">
    <citation type="journal article" date="2017" name="Nat. Ecol. Evol.">
        <title>Genome expansion and lineage-specific genetic innovations in the forest pathogenic fungi Armillaria.</title>
        <authorList>
            <person name="Sipos G."/>
            <person name="Prasanna A.N."/>
            <person name="Walter M.C."/>
            <person name="O'Connor E."/>
            <person name="Balint B."/>
            <person name="Krizsan K."/>
            <person name="Kiss B."/>
            <person name="Hess J."/>
            <person name="Varga T."/>
            <person name="Slot J."/>
            <person name="Riley R."/>
            <person name="Boka B."/>
            <person name="Rigling D."/>
            <person name="Barry K."/>
            <person name="Lee J."/>
            <person name="Mihaltcheva S."/>
            <person name="LaButti K."/>
            <person name="Lipzen A."/>
            <person name="Waldron R."/>
            <person name="Moloney N.M."/>
            <person name="Sperisen C."/>
            <person name="Kredics L."/>
            <person name="Vagvoelgyi C."/>
            <person name="Patrignani A."/>
            <person name="Fitzpatrick D."/>
            <person name="Nagy I."/>
            <person name="Doyle S."/>
            <person name="Anderson J.B."/>
            <person name="Grigoriev I.V."/>
            <person name="Gueldener U."/>
            <person name="Muensterkoetter M."/>
            <person name="Nagy L.G."/>
        </authorList>
    </citation>
    <scope>NUCLEOTIDE SEQUENCE [LARGE SCALE GENOMIC DNA]</scope>
    <source>
        <strain evidence="3">C18/9</strain>
    </source>
</reference>